<evidence type="ECO:0000313" key="3">
    <source>
        <dbReference type="EMBL" id="GEZ75859.1"/>
    </source>
</evidence>
<gene>
    <name evidence="3" type="ORF">Tci_547832</name>
</gene>
<evidence type="ECO:0008006" key="4">
    <source>
        <dbReference type="Google" id="ProtNLM"/>
    </source>
</evidence>
<dbReference type="AlphaFoldDB" id="A0A699IS93"/>
<protein>
    <recommendedName>
        <fullName evidence="4">Synaptobrevin, longin-like domain protein</fullName>
    </recommendedName>
</protein>
<proteinExistence type="predicted"/>
<accession>A0A699IS93</accession>
<dbReference type="EMBL" id="BKCJ010319720">
    <property type="protein sequence ID" value="GEZ75859.1"/>
    <property type="molecule type" value="Genomic_DNA"/>
</dbReference>
<feature type="coiled-coil region" evidence="1">
    <location>
        <begin position="493"/>
        <end position="527"/>
    </location>
</feature>
<reference evidence="3" key="1">
    <citation type="journal article" date="2019" name="Sci. Rep.">
        <title>Draft genome of Tanacetum cinerariifolium, the natural source of mosquito coil.</title>
        <authorList>
            <person name="Yamashiro T."/>
            <person name="Shiraishi A."/>
            <person name="Satake H."/>
            <person name="Nakayama K."/>
        </authorList>
    </citation>
    <scope>NUCLEOTIDE SEQUENCE</scope>
</reference>
<evidence type="ECO:0000256" key="1">
    <source>
        <dbReference type="SAM" id="Coils"/>
    </source>
</evidence>
<sequence length="720" mass="82028">MVAYLSKSDASEGFNQLIDFLNRSSLKLQALVDKKKVVVTKAIIREALNLDDAKGVDCLPNEEIFAELARMGYEKQSTKLTFDKAFFSSQWKFLIHIILQCMSATRTSWNEFSSSMASAVICLSSGRKFIFSKYIFDSLVRNVDSPTNIYMYPRFLQLIIRKKVGDLSTHTTKYTSPALTQKEIDEQGDADEHVEEVNTGDVAHGDVSAARGEVPIVTEEPYIPSPTPPTPPPQSPQDIPSTSQRVKKLEKRNKVRVLKLRRLQRVRTSQRVATSNDIVMDDESNQGRMIAKIDQDDAVVLKDDKERIRRRMKLSQEVQEVVDVVTTAKLITEVVTVASETVTATSTIVTAAEAQVFAAILTAAPARITAAPSRRRKGVVIRDRKEAKDDETEPAEVQEVVDVITTTKLITKVVTATSAIVTTAEAQVPAATLTTAPARIVTAPNEPKPLKKKQQIELDKQYARELHAELNKDIDWDEAIDHAKFNSNVAFLLKIKERIKEDENRALQKLNETLAERAGKRRKLDDEVEKLRRHLQIVPNKDDDVYTEAIPLARKVPVVDYQIIEMNNKHYYKIIRADDTHQLYISFLSFLREDLEALWRLVKEKFSTTKPKNFSEDFLLVSFRAMFEKPDIHAQIWKTRRNEHGPAKVKGWKLLESCSVQIITFTSTQLILLVERKYLLTRFTLDQMLNAIRLEVKEESEVSLELLRFIRQQHQEGQLE</sequence>
<keyword evidence="1" id="KW-0175">Coiled coil</keyword>
<feature type="region of interest" description="Disordered" evidence="2">
    <location>
        <begin position="219"/>
        <end position="248"/>
    </location>
</feature>
<comment type="caution">
    <text evidence="3">The sequence shown here is derived from an EMBL/GenBank/DDBJ whole genome shotgun (WGS) entry which is preliminary data.</text>
</comment>
<organism evidence="3">
    <name type="scientific">Tanacetum cinerariifolium</name>
    <name type="common">Dalmatian daisy</name>
    <name type="synonym">Chrysanthemum cinerariifolium</name>
    <dbReference type="NCBI Taxonomy" id="118510"/>
    <lineage>
        <taxon>Eukaryota</taxon>
        <taxon>Viridiplantae</taxon>
        <taxon>Streptophyta</taxon>
        <taxon>Embryophyta</taxon>
        <taxon>Tracheophyta</taxon>
        <taxon>Spermatophyta</taxon>
        <taxon>Magnoliopsida</taxon>
        <taxon>eudicotyledons</taxon>
        <taxon>Gunneridae</taxon>
        <taxon>Pentapetalae</taxon>
        <taxon>asterids</taxon>
        <taxon>campanulids</taxon>
        <taxon>Asterales</taxon>
        <taxon>Asteraceae</taxon>
        <taxon>Asteroideae</taxon>
        <taxon>Anthemideae</taxon>
        <taxon>Anthemidinae</taxon>
        <taxon>Tanacetum</taxon>
    </lineage>
</organism>
<name>A0A699IS93_TANCI</name>
<evidence type="ECO:0000256" key="2">
    <source>
        <dbReference type="SAM" id="MobiDB-lite"/>
    </source>
</evidence>
<feature type="compositionally biased region" description="Pro residues" evidence="2">
    <location>
        <begin position="223"/>
        <end position="235"/>
    </location>
</feature>